<gene>
    <name evidence="2" type="ORF">EVOR1521_LOCUS5639</name>
</gene>
<sequence length="141" mass="15354">MDCDSHLESSQEAYWPFPWPRNDIDGGRQSPFEDEDDYDYDSCCGPEGHEWKPPADLLLPGSAAKAETTAIVASSMVDDQDMGSHCALDSFIVNGEVIGETALGLSNLRGYKRRSAPSSPGPASRKPRTSLNMAVPFVFGR</sequence>
<dbReference type="AlphaFoldDB" id="A0AA36MQR6"/>
<dbReference type="Proteomes" id="UP001178507">
    <property type="component" value="Unassembled WGS sequence"/>
</dbReference>
<feature type="region of interest" description="Disordered" evidence="1">
    <location>
        <begin position="111"/>
        <end position="130"/>
    </location>
</feature>
<keyword evidence="3" id="KW-1185">Reference proteome</keyword>
<organism evidence="2 3">
    <name type="scientific">Effrenium voratum</name>
    <dbReference type="NCBI Taxonomy" id="2562239"/>
    <lineage>
        <taxon>Eukaryota</taxon>
        <taxon>Sar</taxon>
        <taxon>Alveolata</taxon>
        <taxon>Dinophyceae</taxon>
        <taxon>Suessiales</taxon>
        <taxon>Symbiodiniaceae</taxon>
        <taxon>Effrenium</taxon>
    </lineage>
</organism>
<evidence type="ECO:0000313" key="2">
    <source>
        <dbReference type="EMBL" id="CAJ1376618.1"/>
    </source>
</evidence>
<protein>
    <submittedName>
        <fullName evidence="2">Uncharacterized protein</fullName>
    </submittedName>
</protein>
<comment type="caution">
    <text evidence="2">The sequence shown here is derived from an EMBL/GenBank/DDBJ whole genome shotgun (WGS) entry which is preliminary data.</text>
</comment>
<evidence type="ECO:0000256" key="1">
    <source>
        <dbReference type="SAM" id="MobiDB-lite"/>
    </source>
</evidence>
<dbReference type="EMBL" id="CAUJNA010000409">
    <property type="protein sequence ID" value="CAJ1376618.1"/>
    <property type="molecule type" value="Genomic_DNA"/>
</dbReference>
<evidence type="ECO:0000313" key="3">
    <source>
        <dbReference type="Proteomes" id="UP001178507"/>
    </source>
</evidence>
<accession>A0AA36MQR6</accession>
<feature type="region of interest" description="Disordered" evidence="1">
    <location>
        <begin position="1"/>
        <end position="45"/>
    </location>
</feature>
<reference evidence="2" key="1">
    <citation type="submission" date="2023-08" db="EMBL/GenBank/DDBJ databases">
        <authorList>
            <person name="Chen Y."/>
            <person name="Shah S."/>
            <person name="Dougan E. K."/>
            <person name="Thang M."/>
            <person name="Chan C."/>
        </authorList>
    </citation>
    <scope>NUCLEOTIDE SEQUENCE</scope>
</reference>
<name>A0AA36MQR6_9DINO</name>
<proteinExistence type="predicted"/>